<sequence>MSFMSGSGSGVTMAFVNLDIKWAEENGKHGTTALARSWSSLLENGGVKVQVYDTDPGSILIVNQNPMNNLKIKEFVMAQPHVDYYELNQRRSYPDGRTAPIVPDAERKERIAQIPGRLGDRRPEPVRKPAPTAKTGETVERWERPGDGVLEGWWKSSFLLLAQVEQLELRVQELQAELLASRTERSEELQELHAIVDAQEAVPEPPAEPEEGEAPLPPPPRRSRGESGPSTGSGARPKRSSHPSTASGYGKTVESSREQREQREQREREPPRGSGSMSTPGLRSGKLEVRKEKSEPNSRSEAEVELVKAVRLWQWGRFGMSKVLARFWARRYGRGRGFTPGPPGGHVWRHGLFWLLWSFTSVAATPTVVYVRVQAASGETTVAANETVEDVRLDSEVRLIFDEDIILHSDGKATLWDGTSYSSYSQGAGLVIPAADPSHLVLNEGNADANFLTEFVAYYLRLDPNTVRSASDGSASVTFEYSFSTGDFTAPILSSVSPSYSEPSALPGVAPILTFSESISAAADTAKVISIQNLYTGLSSVLTCRSNSVVIEDSRVSINSGGFITYCQRYEVTYSAGCFLDVSPSENAVAALSSGTYTFETSCITSLNPPSDVETLALDGSLQLTFSEAVQRGTGSIILLPLSFADEYRAIPIHDTTQVSFDTAMTTMTIIPNDPLLASSVAQSNWCRINAMSLNDCKGQTWDITIGSSVLQRVTPTTLLAQVDLLQPLQAAGSAGQTYRVRTKAADVTPPVITMVSTHGTSESSIRVTLRPGTESGVKGCQNDGWEWKMLTALKLYLGEDGAGGQKLGVTLAEIGTSFSSSAVFSSSWGYAEMDIDVTDLVAKTYYNVFCYAKDLEAPAPNVVTVGAALATRQRVRSMDTTAPSSSNCSAQAVAGREDAIEVTLTLDEPGTAYCALVRSGLVAPSHYVVTAAGFKANTSFYPPYDASMVVDMSSGSTGLAPLTRGTDYDIFCRRISFHTVIFPGNGQGVPLQCGPPGAVGVVRTLDLTPPQMSITDVEVQPDSLSSDFEALIKAQSSNCTDSFGNECGSFWVYDLDDLEDSAADGADFDHSKWKYQEDVSILLLNLEEVRVSKGPAFLEQQPS</sequence>
<name>A0ABP0HW10_9DINO</name>
<reference evidence="3 4" key="1">
    <citation type="submission" date="2024-02" db="EMBL/GenBank/DDBJ databases">
        <authorList>
            <person name="Chen Y."/>
            <person name="Shah S."/>
            <person name="Dougan E. K."/>
            <person name="Thang M."/>
            <person name="Chan C."/>
        </authorList>
    </citation>
    <scope>NUCLEOTIDE SEQUENCE [LARGE SCALE GENOMIC DNA]</scope>
</reference>
<evidence type="ECO:0000256" key="1">
    <source>
        <dbReference type="SAM" id="Coils"/>
    </source>
</evidence>
<dbReference type="EMBL" id="CAXAMN010001336">
    <property type="protein sequence ID" value="CAK8993857.1"/>
    <property type="molecule type" value="Genomic_DNA"/>
</dbReference>
<keyword evidence="1" id="KW-0175">Coiled coil</keyword>
<feature type="compositionally biased region" description="Basic and acidic residues" evidence="2">
    <location>
        <begin position="285"/>
        <end position="301"/>
    </location>
</feature>
<dbReference type="Proteomes" id="UP001642484">
    <property type="component" value="Unassembled WGS sequence"/>
</dbReference>
<feature type="coiled-coil region" evidence="1">
    <location>
        <begin position="157"/>
        <end position="191"/>
    </location>
</feature>
<organism evidence="3 4">
    <name type="scientific">Durusdinium trenchii</name>
    <dbReference type="NCBI Taxonomy" id="1381693"/>
    <lineage>
        <taxon>Eukaryota</taxon>
        <taxon>Sar</taxon>
        <taxon>Alveolata</taxon>
        <taxon>Dinophyceae</taxon>
        <taxon>Suessiales</taxon>
        <taxon>Symbiodiniaceae</taxon>
        <taxon>Durusdinium</taxon>
    </lineage>
</organism>
<evidence type="ECO:0000313" key="4">
    <source>
        <dbReference type="Proteomes" id="UP001642484"/>
    </source>
</evidence>
<feature type="compositionally biased region" description="Basic and acidic residues" evidence="2">
    <location>
        <begin position="254"/>
        <end position="271"/>
    </location>
</feature>
<evidence type="ECO:0000313" key="3">
    <source>
        <dbReference type="EMBL" id="CAK8993857.1"/>
    </source>
</evidence>
<protein>
    <submittedName>
        <fullName evidence="3">Uncharacterized protein</fullName>
    </submittedName>
</protein>
<dbReference type="Gene3D" id="3.30.70.260">
    <property type="match status" value="1"/>
</dbReference>
<evidence type="ECO:0000256" key="2">
    <source>
        <dbReference type="SAM" id="MobiDB-lite"/>
    </source>
</evidence>
<accession>A0ABP0HW10</accession>
<comment type="caution">
    <text evidence="3">The sequence shown here is derived from an EMBL/GenBank/DDBJ whole genome shotgun (WGS) entry which is preliminary data.</text>
</comment>
<feature type="region of interest" description="Disordered" evidence="2">
    <location>
        <begin position="201"/>
        <end position="301"/>
    </location>
</feature>
<gene>
    <name evidence="3" type="ORF">CCMP2556_LOCUS3403</name>
</gene>
<keyword evidence="4" id="KW-1185">Reference proteome</keyword>
<proteinExistence type="predicted"/>